<name>A0ABM1MRK4_NICVS</name>
<evidence type="ECO:0000313" key="8">
    <source>
        <dbReference type="RefSeq" id="XP_017777204.1"/>
    </source>
</evidence>
<feature type="domain" description="VASt" evidence="6">
    <location>
        <begin position="457"/>
        <end position="534"/>
    </location>
</feature>
<keyword evidence="2" id="KW-0812">Transmembrane</keyword>
<dbReference type="PANTHER" id="PTHR23319">
    <property type="entry name" value="GRAM DOMAIN CONTAINING 1B, ISOFORM E"/>
    <property type="match status" value="1"/>
</dbReference>
<dbReference type="GeneID" id="108563124"/>
<feature type="compositionally biased region" description="Basic and acidic residues" evidence="5">
    <location>
        <begin position="44"/>
        <end position="54"/>
    </location>
</feature>
<dbReference type="Pfam" id="PF16016">
    <property type="entry name" value="VASt"/>
    <property type="match status" value="1"/>
</dbReference>
<feature type="compositionally biased region" description="Basic and acidic residues" evidence="5">
    <location>
        <begin position="397"/>
        <end position="406"/>
    </location>
</feature>
<feature type="region of interest" description="Disordered" evidence="5">
    <location>
        <begin position="381"/>
        <end position="446"/>
    </location>
</feature>
<feature type="non-terminal residue" evidence="8">
    <location>
        <position position="534"/>
    </location>
</feature>
<dbReference type="Proteomes" id="UP000695000">
    <property type="component" value="Unplaced"/>
</dbReference>
<feature type="compositionally biased region" description="Low complexity" evidence="5">
    <location>
        <begin position="24"/>
        <end position="34"/>
    </location>
</feature>
<reference evidence="8" key="1">
    <citation type="submission" date="2025-08" db="UniProtKB">
        <authorList>
            <consortium name="RefSeq"/>
        </authorList>
    </citation>
    <scope>IDENTIFICATION</scope>
    <source>
        <tissue evidence="8">Whole Larva</tissue>
    </source>
</reference>
<keyword evidence="3" id="KW-1133">Transmembrane helix</keyword>
<sequence length="534" mass="59987">MHQHELSVMKMTLSSHNMSSDNNRSVSPTSSPRSSPRPSPKPQTKRDHSPRSEIHLSTSFKEPPLFNKNDLSPINPFADFSLSSGRSSVNEFQTPDFNRSESTGGSSTKDNNNKKEGKSKKKTAWFSVLYPTYKSRSEDFKQTFKDAPDDERLVVDYSCALQKEILVQGRLYVSQNYLRFYANIFGWETSVSVKWKDVTAITKEKTALVIPNAVLIATRNDKFFFTSFVARDKTYLMLFRVWQNALMDRPMNQQEMWQLVRESSPTILIHESSSVHDSYGAELGLTSDDEDYIAPGTEDEKFSGRMSIESYSEECASNADGTGGNDQQMILEDSKLDDDNQSQSASDSRTNQQDLMIMNGNGNGTGGGGIIEIFQQELDVAGHSSQQMPTDFSDTTESDHDKDKTVKSLSPARCSHDPPILDPPDTPNSHEPMNHPRDPSRSSSDEKLYPVCSALHKGKQLMNEVISLHVDKLFTLLFTSSKFFLDFHEGRKTTDLKQTLWSIDAENIKSRVINLTVALNQPVGPKTAQVTEKQ</sequence>
<evidence type="ECO:0000259" key="6">
    <source>
        <dbReference type="PROSITE" id="PS51778"/>
    </source>
</evidence>
<protein>
    <submittedName>
        <fullName evidence="8">GRAM domain-containing protein 1B-like</fullName>
    </submittedName>
</protein>
<proteinExistence type="predicted"/>
<dbReference type="InterPro" id="IPR011993">
    <property type="entry name" value="PH-like_dom_sf"/>
</dbReference>
<dbReference type="CDD" id="cd13220">
    <property type="entry name" value="PH-GRAM_GRAMDC"/>
    <property type="match status" value="1"/>
</dbReference>
<comment type="subcellular location">
    <subcellularLocation>
        <location evidence="1">Membrane</location>
        <topology evidence="1">Single-pass membrane protein</topology>
    </subcellularLocation>
</comment>
<gene>
    <name evidence="8" type="primary">LOC108563124</name>
</gene>
<feature type="region of interest" description="Disordered" evidence="5">
    <location>
        <begin position="335"/>
        <end position="363"/>
    </location>
</feature>
<feature type="region of interest" description="Disordered" evidence="5">
    <location>
        <begin position="85"/>
        <end position="119"/>
    </location>
</feature>
<evidence type="ECO:0000256" key="2">
    <source>
        <dbReference type="ARBA" id="ARBA00022692"/>
    </source>
</evidence>
<feature type="region of interest" description="Disordered" evidence="5">
    <location>
        <begin position="1"/>
        <end position="67"/>
    </location>
</feature>
<evidence type="ECO:0000313" key="7">
    <source>
        <dbReference type="Proteomes" id="UP000695000"/>
    </source>
</evidence>
<feature type="compositionally biased region" description="Polar residues" evidence="5">
    <location>
        <begin position="383"/>
        <end position="395"/>
    </location>
</feature>
<keyword evidence="4" id="KW-0472">Membrane</keyword>
<evidence type="ECO:0000256" key="1">
    <source>
        <dbReference type="ARBA" id="ARBA00004167"/>
    </source>
</evidence>
<accession>A0ABM1MRK4</accession>
<dbReference type="SMART" id="SM00568">
    <property type="entry name" value="GRAM"/>
    <property type="match status" value="1"/>
</dbReference>
<dbReference type="Gene3D" id="2.30.29.30">
    <property type="entry name" value="Pleckstrin-homology domain (PH domain)/Phosphotyrosine-binding domain (PTB)"/>
    <property type="match status" value="1"/>
</dbReference>
<dbReference type="PROSITE" id="PS51778">
    <property type="entry name" value="VAST"/>
    <property type="match status" value="1"/>
</dbReference>
<feature type="compositionally biased region" description="Polar residues" evidence="5">
    <location>
        <begin position="85"/>
        <end position="108"/>
    </location>
</feature>
<dbReference type="RefSeq" id="XP_017777204.1">
    <property type="nucleotide sequence ID" value="XM_017921715.1"/>
</dbReference>
<feature type="compositionally biased region" description="Polar residues" evidence="5">
    <location>
        <begin position="12"/>
        <end position="23"/>
    </location>
</feature>
<keyword evidence="7" id="KW-1185">Reference proteome</keyword>
<dbReference type="PANTHER" id="PTHR23319:SF4">
    <property type="entry name" value="GRAM DOMAIN CONTAINING 1B, ISOFORM E"/>
    <property type="match status" value="1"/>
</dbReference>
<dbReference type="Pfam" id="PF02893">
    <property type="entry name" value="GRAM"/>
    <property type="match status" value="1"/>
</dbReference>
<dbReference type="InterPro" id="IPR004182">
    <property type="entry name" value="GRAM"/>
</dbReference>
<organism evidence="7 8">
    <name type="scientific">Nicrophorus vespilloides</name>
    <name type="common">Boreal carrion beetle</name>
    <dbReference type="NCBI Taxonomy" id="110193"/>
    <lineage>
        <taxon>Eukaryota</taxon>
        <taxon>Metazoa</taxon>
        <taxon>Ecdysozoa</taxon>
        <taxon>Arthropoda</taxon>
        <taxon>Hexapoda</taxon>
        <taxon>Insecta</taxon>
        <taxon>Pterygota</taxon>
        <taxon>Neoptera</taxon>
        <taxon>Endopterygota</taxon>
        <taxon>Coleoptera</taxon>
        <taxon>Polyphaga</taxon>
        <taxon>Staphyliniformia</taxon>
        <taxon>Silphidae</taxon>
        <taxon>Nicrophorinae</taxon>
        <taxon>Nicrophorus</taxon>
    </lineage>
</organism>
<dbReference type="InterPro" id="IPR051482">
    <property type="entry name" value="Cholesterol_transport"/>
</dbReference>
<feature type="compositionally biased region" description="Basic and acidic residues" evidence="5">
    <location>
        <begin position="432"/>
        <end position="446"/>
    </location>
</feature>
<dbReference type="InterPro" id="IPR031968">
    <property type="entry name" value="VASt"/>
</dbReference>
<evidence type="ECO:0000256" key="4">
    <source>
        <dbReference type="ARBA" id="ARBA00023136"/>
    </source>
</evidence>
<evidence type="ECO:0000256" key="5">
    <source>
        <dbReference type="SAM" id="MobiDB-lite"/>
    </source>
</evidence>
<evidence type="ECO:0000256" key="3">
    <source>
        <dbReference type="ARBA" id="ARBA00022989"/>
    </source>
</evidence>